<dbReference type="Proteomes" id="UP000623842">
    <property type="component" value="Unassembled WGS sequence"/>
</dbReference>
<organism evidence="1 2">
    <name type="scientific">Thalassotalea marina</name>
    <dbReference type="NCBI Taxonomy" id="1673741"/>
    <lineage>
        <taxon>Bacteria</taxon>
        <taxon>Pseudomonadati</taxon>
        <taxon>Pseudomonadota</taxon>
        <taxon>Gammaproteobacteria</taxon>
        <taxon>Alteromonadales</taxon>
        <taxon>Colwelliaceae</taxon>
        <taxon>Thalassotalea</taxon>
    </lineage>
</organism>
<name>A0A919BLE3_9GAMM</name>
<keyword evidence="2" id="KW-1185">Reference proteome</keyword>
<reference evidence="1" key="1">
    <citation type="journal article" date="2014" name="Int. J. Syst. Evol. Microbiol.">
        <title>Complete genome sequence of Corynebacterium casei LMG S-19264T (=DSM 44701T), isolated from a smear-ripened cheese.</title>
        <authorList>
            <consortium name="US DOE Joint Genome Institute (JGI-PGF)"/>
            <person name="Walter F."/>
            <person name="Albersmeier A."/>
            <person name="Kalinowski J."/>
            <person name="Ruckert C."/>
        </authorList>
    </citation>
    <scope>NUCLEOTIDE SEQUENCE</scope>
    <source>
        <strain evidence="1">KCTC 42731</strain>
    </source>
</reference>
<gene>
    <name evidence="1" type="ORF">GCM10017161_28100</name>
</gene>
<proteinExistence type="predicted"/>
<reference evidence="1" key="2">
    <citation type="submission" date="2020-09" db="EMBL/GenBank/DDBJ databases">
        <authorList>
            <person name="Sun Q."/>
            <person name="Kim S."/>
        </authorList>
    </citation>
    <scope>NUCLEOTIDE SEQUENCE</scope>
    <source>
        <strain evidence="1">KCTC 42731</strain>
    </source>
</reference>
<dbReference type="InterPro" id="IPR036412">
    <property type="entry name" value="HAD-like_sf"/>
</dbReference>
<protein>
    <submittedName>
        <fullName evidence="1">Hydrolase</fullName>
    </submittedName>
</protein>
<dbReference type="EMBL" id="BNCK01000006">
    <property type="protein sequence ID" value="GHF98066.1"/>
    <property type="molecule type" value="Genomic_DNA"/>
</dbReference>
<comment type="caution">
    <text evidence="1">The sequence shown here is derived from an EMBL/GenBank/DDBJ whole genome shotgun (WGS) entry which is preliminary data.</text>
</comment>
<keyword evidence="1" id="KW-0378">Hydrolase</keyword>
<dbReference type="InterPro" id="IPR023198">
    <property type="entry name" value="PGP-like_dom2"/>
</dbReference>
<sequence>MIHVMFDIDGTLIESYDFDTECFVEAVKQVTGYEIDTNWSRYKHVTDSGILNQFFKEKHIENTESALESIKHVFLSEIQTRIAKKPINEILGAAAFIASLKKKENVAISLATGGWYESAILKLESAGIDVSSIPISSANDHYSRIEIMKIAEKRAVKSCGLGFTYFGDGSWDLEACKELGVNFVLVGDKLEHEQSILNFKKQNKVFDYIGL</sequence>
<dbReference type="Gene3D" id="1.10.150.240">
    <property type="entry name" value="Putative phosphatase, domain 2"/>
    <property type="match status" value="1"/>
</dbReference>
<accession>A0A919BLE3</accession>
<dbReference type="InterPro" id="IPR041492">
    <property type="entry name" value="HAD_2"/>
</dbReference>
<dbReference type="Gene3D" id="3.40.50.1000">
    <property type="entry name" value="HAD superfamily/HAD-like"/>
    <property type="match status" value="1"/>
</dbReference>
<evidence type="ECO:0000313" key="2">
    <source>
        <dbReference type="Proteomes" id="UP000623842"/>
    </source>
</evidence>
<dbReference type="Pfam" id="PF13419">
    <property type="entry name" value="HAD_2"/>
    <property type="match status" value="1"/>
</dbReference>
<dbReference type="GO" id="GO:0016787">
    <property type="term" value="F:hydrolase activity"/>
    <property type="evidence" value="ECO:0007669"/>
    <property type="project" value="UniProtKB-KW"/>
</dbReference>
<dbReference type="AlphaFoldDB" id="A0A919BLE3"/>
<dbReference type="InterPro" id="IPR023214">
    <property type="entry name" value="HAD_sf"/>
</dbReference>
<evidence type="ECO:0000313" key="1">
    <source>
        <dbReference type="EMBL" id="GHF98066.1"/>
    </source>
</evidence>
<dbReference type="SUPFAM" id="SSF56784">
    <property type="entry name" value="HAD-like"/>
    <property type="match status" value="1"/>
</dbReference>